<evidence type="ECO:0000313" key="1">
    <source>
        <dbReference type="EMBL" id="EGW06986.1"/>
    </source>
</evidence>
<evidence type="ECO:0000313" key="2">
    <source>
        <dbReference type="Proteomes" id="UP000001075"/>
    </source>
</evidence>
<dbReference type="AlphaFoldDB" id="G3IHC5"/>
<name>G3IHC5_CRIGR</name>
<dbReference type="Proteomes" id="UP000001075">
    <property type="component" value="Unassembled WGS sequence"/>
</dbReference>
<sequence>MTTKATDKRWLEGSVGGKVPWVPTDPEVGQLQNQLDETVRRDMTTFDEALAKVGKGEDMAVDIAR</sequence>
<accession>G3IHC5</accession>
<protein>
    <submittedName>
        <fullName evidence="1">Uncharacterized protein</fullName>
    </submittedName>
</protein>
<organism evidence="1 2">
    <name type="scientific">Cricetulus griseus</name>
    <name type="common">Chinese hamster</name>
    <name type="synonym">Cricetulus barabensis griseus</name>
    <dbReference type="NCBI Taxonomy" id="10029"/>
    <lineage>
        <taxon>Eukaryota</taxon>
        <taxon>Metazoa</taxon>
        <taxon>Chordata</taxon>
        <taxon>Craniata</taxon>
        <taxon>Vertebrata</taxon>
        <taxon>Euteleostomi</taxon>
        <taxon>Mammalia</taxon>
        <taxon>Eutheria</taxon>
        <taxon>Euarchontoglires</taxon>
        <taxon>Glires</taxon>
        <taxon>Rodentia</taxon>
        <taxon>Myomorpha</taxon>
        <taxon>Muroidea</taxon>
        <taxon>Cricetidae</taxon>
        <taxon>Cricetinae</taxon>
        <taxon>Cricetulus</taxon>
    </lineage>
</organism>
<reference evidence="2" key="1">
    <citation type="journal article" date="2011" name="Nat. Biotechnol.">
        <title>The genomic sequence of the Chinese hamster ovary (CHO)-K1 cell line.</title>
        <authorList>
            <person name="Xu X."/>
            <person name="Nagarajan H."/>
            <person name="Lewis N.E."/>
            <person name="Pan S."/>
            <person name="Cai Z."/>
            <person name="Liu X."/>
            <person name="Chen W."/>
            <person name="Xie M."/>
            <person name="Wang W."/>
            <person name="Hammond S."/>
            <person name="Andersen M.R."/>
            <person name="Neff N."/>
            <person name="Passarelli B."/>
            <person name="Koh W."/>
            <person name="Fan H.C."/>
            <person name="Wang J."/>
            <person name="Gui Y."/>
            <person name="Lee K.H."/>
            <person name="Betenbaugh M.J."/>
            <person name="Quake S.R."/>
            <person name="Famili I."/>
            <person name="Palsson B.O."/>
            <person name="Wang J."/>
        </authorList>
    </citation>
    <scope>NUCLEOTIDE SEQUENCE [LARGE SCALE GENOMIC DNA]</scope>
    <source>
        <strain evidence="2">CHO K1 cell line</strain>
    </source>
</reference>
<proteinExistence type="predicted"/>
<dbReference type="InParanoid" id="G3IHC5"/>
<gene>
    <name evidence="1" type="ORF">I79_023214</name>
</gene>
<dbReference type="EMBL" id="JH002748">
    <property type="protein sequence ID" value="EGW06986.1"/>
    <property type="molecule type" value="Genomic_DNA"/>
</dbReference>